<dbReference type="GO" id="GO:1903806">
    <property type="term" value="P:L-isoleucine import across plasma membrane"/>
    <property type="evidence" value="ECO:0007669"/>
    <property type="project" value="TreeGrafter"/>
</dbReference>
<evidence type="ECO:0000313" key="11">
    <source>
        <dbReference type="EMBL" id="CBE68457.1"/>
    </source>
</evidence>
<dbReference type="CDD" id="cd06582">
    <property type="entry name" value="TM_PBP1_LivH_like"/>
    <property type="match status" value="1"/>
</dbReference>
<dbReference type="GO" id="GO:0042941">
    <property type="term" value="P:D-alanine transmembrane transport"/>
    <property type="evidence" value="ECO:0007669"/>
    <property type="project" value="TreeGrafter"/>
</dbReference>
<evidence type="ECO:0000256" key="4">
    <source>
        <dbReference type="ARBA" id="ARBA00022519"/>
    </source>
</evidence>
<organism evidence="11 12">
    <name type="scientific">Methylomirabilis oxygeniifera</name>
    <dbReference type="NCBI Taxonomy" id="671143"/>
    <lineage>
        <taxon>Bacteria</taxon>
        <taxon>Candidatus Methylomirabilota</taxon>
        <taxon>Candidatus Methylomirabilia</taxon>
        <taxon>Candidatus Methylomirabilales</taxon>
        <taxon>Candidatus Methylomirabilaceae</taxon>
        <taxon>Candidatus Methylomirabilis</taxon>
    </lineage>
</organism>
<dbReference type="Pfam" id="PF02653">
    <property type="entry name" value="BPD_transp_2"/>
    <property type="match status" value="1"/>
</dbReference>
<keyword evidence="2" id="KW-0813">Transport</keyword>
<evidence type="ECO:0000256" key="9">
    <source>
        <dbReference type="ARBA" id="ARBA00037998"/>
    </source>
</evidence>
<dbReference type="PANTHER" id="PTHR11795:SF371">
    <property type="entry name" value="HIGH-AFFINITY BRANCHED-CHAIN AMINO ACID TRANSPORT SYSTEM PERMEASE PROTEIN LIVH"/>
    <property type="match status" value="1"/>
</dbReference>
<gene>
    <name evidence="11" type="primary">livH</name>
    <name evidence="11" type="ORF">DAMO_1397</name>
</gene>
<sequence length="300" mass="31791">MLLQQLVNGLTLGSVYALIALGYTMVYGIIELINFAHGEVYMLGAYIGIVTFSLLTTLHLTSPDSAVTLVCMMIAAILFCGACGITIERLAYRPLRTAPRLSPLISALGVSIFLQNFVMLAQGPRDKGFPELFIQGGIDLPGGRISAIQLFIMATSVLMMVGLHLLVRRTRIGKAMRATAQDKQMASLVGIDVNRVISVTFLIGSALAAVAGVMVGMYYGLINFYIGYIAGVKAFTAAVLGGIGSIPGAMLGGVLLGLIESLGAGYISSEYKDVFAFAILILVLIFRPRGLLGADTSKRA</sequence>
<name>D5MFC8_METO1</name>
<keyword evidence="8 10" id="KW-0472">Membrane</keyword>
<evidence type="ECO:0000256" key="3">
    <source>
        <dbReference type="ARBA" id="ARBA00022475"/>
    </source>
</evidence>
<dbReference type="EMBL" id="FP565575">
    <property type="protein sequence ID" value="CBE68457.1"/>
    <property type="molecule type" value="Genomic_DNA"/>
</dbReference>
<evidence type="ECO:0000256" key="5">
    <source>
        <dbReference type="ARBA" id="ARBA00022692"/>
    </source>
</evidence>
<feature type="transmembrane region" description="Helical" evidence="10">
    <location>
        <begin position="12"/>
        <end position="33"/>
    </location>
</feature>
<dbReference type="PATRIC" id="fig|671143.5.peg.1222"/>
<keyword evidence="7 10" id="KW-1133">Transmembrane helix</keyword>
<feature type="transmembrane region" description="Helical" evidence="10">
    <location>
        <begin position="104"/>
        <end position="123"/>
    </location>
</feature>
<evidence type="ECO:0000256" key="6">
    <source>
        <dbReference type="ARBA" id="ARBA00022970"/>
    </source>
</evidence>
<dbReference type="GO" id="GO:0005886">
    <property type="term" value="C:plasma membrane"/>
    <property type="evidence" value="ECO:0007669"/>
    <property type="project" value="UniProtKB-SubCell"/>
</dbReference>
<feature type="transmembrane region" description="Helical" evidence="10">
    <location>
        <begin position="274"/>
        <end position="292"/>
    </location>
</feature>
<keyword evidence="6" id="KW-0029">Amino-acid transport</keyword>
<comment type="similarity">
    <text evidence="9">Belongs to the binding-protein-dependent transport system permease family. LivHM subfamily.</text>
</comment>
<dbReference type="AlphaFoldDB" id="D5MFC8"/>
<comment type="subcellular location">
    <subcellularLocation>
        <location evidence="1">Cell membrane</location>
        <topology evidence="1">Multi-pass membrane protein</topology>
    </subcellularLocation>
</comment>
<dbReference type="Proteomes" id="UP000006898">
    <property type="component" value="Chromosome"/>
</dbReference>
<evidence type="ECO:0000313" key="12">
    <source>
        <dbReference type="Proteomes" id="UP000006898"/>
    </source>
</evidence>
<evidence type="ECO:0000256" key="1">
    <source>
        <dbReference type="ARBA" id="ARBA00004651"/>
    </source>
</evidence>
<dbReference type="GO" id="GO:0005304">
    <property type="term" value="F:L-valine transmembrane transporter activity"/>
    <property type="evidence" value="ECO:0007669"/>
    <property type="project" value="TreeGrafter"/>
</dbReference>
<feature type="transmembrane region" description="Helical" evidence="10">
    <location>
        <begin position="40"/>
        <end position="60"/>
    </location>
</feature>
<feature type="transmembrane region" description="Helical" evidence="10">
    <location>
        <begin position="143"/>
        <end position="167"/>
    </location>
</feature>
<dbReference type="GO" id="GO:0015808">
    <property type="term" value="P:L-alanine transport"/>
    <property type="evidence" value="ECO:0007669"/>
    <property type="project" value="TreeGrafter"/>
</dbReference>
<accession>D5MFC8</accession>
<dbReference type="KEGG" id="mox:DAMO_1397"/>
<feature type="transmembrane region" description="Helical" evidence="10">
    <location>
        <begin position="196"/>
        <end position="219"/>
    </location>
</feature>
<dbReference type="PANTHER" id="PTHR11795">
    <property type="entry name" value="BRANCHED-CHAIN AMINO ACID TRANSPORT SYSTEM PERMEASE PROTEIN LIVH"/>
    <property type="match status" value="1"/>
</dbReference>
<dbReference type="GO" id="GO:0015190">
    <property type="term" value="F:L-leucine transmembrane transporter activity"/>
    <property type="evidence" value="ECO:0007669"/>
    <property type="project" value="TreeGrafter"/>
</dbReference>
<reference evidence="11 12" key="1">
    <citation type="journal article" date="2010" name="Nature">
        <title>Nitrite-driven anaerobic methane oxidation by oxygenic bacteria.</title>
        <authorList>
            <person name="Ettwig K.F."/>
            <person name="Butler M.K."/>
            <person name="Le Paslier D."/>
            <person name="Pelletier E."/>
            <person name="Mangenot S."/>
            <person name="Kuypers M.M.M."/>
            <person name="Schreiber F."/>
            <person name="Dutilh B.E."/>
            <person name="Zedelius J."/>
            <person name="de Beer D."/>
            <person name="Gloerich J."/>
            <person name="Wessels H.J.C.T."/>
            <person name="van Allen T."/>
            <person name="Luesken F."/>
            <person name="Wu M."/>
            <person name="van de Pas-Schoonen K.T."/>
            <person name="Op den Camp H.J.M."/>
            <person name="Janssen-Megens E.M."/>
            <person name="Francoijs K-J."/>
            <person name="Stunnenberg H."/>
            <person name="Weissenbach J."/>
            <person name="Jetten M.S.M."/>
            <person name="Strous M."/>
        </authorList>
    </citation>
    <scope>NUCLEOTIDE SEQUENCE [LARGE SCALE GENOMIC DNA]</scope>
</reference>
<evidence type="ECO:0000256" key="8">
    <source>
        <dbReference type="ARBA" id="ARBA00023136"/>
    </source>
</evidence>
<dbReference type="STRING" id="671143.DAMO_1397"/>
<dbReference type="InterPro" id="IPR052157">
    <property type="entry name" value="BCAA_transport_permease"/>
</dbReference>
<evidence type="ECO:0000256" key="2">
    <source>
        <dbReference type="ARBA" id="ARBA00022448"/>
    </source>
</evidence>
<dbReference type="GO" id="GO:0015188">
    <property type="term" value="F:L-isoleucine transmembrane transporter activity"/>
    <property type="evidence" value="ECO:0007669"/>
    <property type="project" value="TreeGrafter"/>
</dbReference>
<dbReference type="HOGENOM" id="CLU_039929_3_1_0"/>
<dbReference type="InterPro" id="IPR001851">
    <property type="entry name" value="ABC_transp_permease"/>
</dbReference>
<evidence type="ECO:0000256" key="7">
    <source>
        <dbReference type="ARBA" id="ARBA00022989"/>
    </source>
</evidence>
<keyword evidence="4" id="KW-0997">Cell inner membrane</keyword>
<evidence type="ECO:0000256" key="10">
    <source>
        <dbReference type="SAM" id="Phobius"/>
    </source>
</evidence>
<feature type="transmembrane region" description="Helical" evidence="10">
    <location>
        <begin position="66"/>
        <end position="92"/>
    </location>
</feature>
<protein>
    <submittedName>
        <fullName evidence="11">High-affinity branched-chain amino acid ABC transporter (Permease protein)</fullName>
    </submittedName>
</protein>
<keyword evidence="5 10" id="KW-0812">Transmembrane</keyword>
<proteinExistence type="inferred from homology"/>
<keyword evidence="3" id="KW-1003">Cell membrane</keyword>
<dbReference type="GO" id="GO:0015192">
    <property type="term" value="F:L-phenylalanine transmembrane transporter activity"/>
    <property type="evidence" value="ECO:0007669"/>
    <property type="project" value="TreeGrafter"/>
</dbReference>
<dbReference type="eggNOG" id="COG0559">
    <property type="taxonomic scope" value="Bacteria"/>
</dbReference>